<accession>A0ABY2PFN7</accession>
<evidence type="ECO:0008006" key="4">
    <source>
        <dbReference type="Google" id="ProtNLM"/>
    </source>
</evidence>
<evidence type="ECO:0000313" key="2">
    <source>
        <dbReference type="EMBL" id="TGZ09834.1"/>
    </source>
</evidence>
<feature type="region of interest" description="Disordered" evidence="1">
    <location>
        <begin position="1"/>
        <end position="28"/>
    </location>
</feature>
<reference evidence="2 3" key="1">
    <citation type="submission" date="2019-04" db="EMBL/GenBank/DDBJ databases">
        <title>Streptomyces rhizosphaericola sp. nov., an actinobacterium isolated from the wheat rhizosphere.</title>
        <authorList>
            <person name="Vargas Hoyos H.A."/>
            <person name="Santos S.N."/>
            <person name="Genuario D.B."/>
            <person name="Melo I.S."/>
            <person name="Da Silva L.J."/>
            <person name="Da Silva F.S.P."/>
            <person name="Zucchi T.D."/>
        </authorList>
    </citation>
    <scope>NUCLEOTIDE SEQUENCE [LARGE SCALE GENOMIC DNA]</scope>
    <source>
        <strain evidence="2 3">1AS2c</strain>
    </source>
</reference>
<proteinExistence type="predicted"/>
<evidence type="ECO:0000313" key="3">
    <source>
        <dbReference type="Proteomes" id="UP000306274"/>
    </source>
</evidence>
<dbReference type="Proteomes" id="UP000306274">
    <property type="component" value="Unassembled WGS sequence"/>
</dbReference>
<sequence>MPGQARRRRRQDAGRRRSAARTAPDAGQWEVVLEPSDQAEVRAHLRRLRESGVDESLIRIDTLCRRPVELSTYRLSRFVGRAFRASDREISDH</sequence>
<keyword evidence="3" id="KW-1185">Reference proteome</keyword>
<gene>
    <name evidence="2" type="ORF">E5Z02_13095</name>
</gene>
<name>A0ABY2PFN7_9ACTN</name>
<feature type="compositionally biased region" description="Basic residues" evidence="1">
    <location>
        <begin position="1"/>
        <end position="10"/>
    </location>
</feature>
<comment type="caution">
    <text evidence="2">The sequence shown here is derived from an EMBL/GenBank/DDBJ whole genome shotgun (WGS) entry which is preliminary data.</text>
</comment>
<protein>
    <recommendedName>
        <fullName evidence="4">LLM class flavin-dependent oxidoreductase</fullName>
    </recommendedName>
</protein>
<organism evidence="2 3">
    <name type="scientific">Streptomyces rhizosphaericola</name>
    <dbReference type="NCBI Taxonomy" id="2564098"/>
    <lineage>
        <taxon>Bacteria</taxon>
        <taxon>Bacillati</taxon>
        <taxon>Actinomycetota</taxon>
        <taxon>Actinomycetes</taxon>
        <taxon>Kitasatosporales</taxon>
        <taxon>Streptomycetaceae</taxon>
        <taxon>Streptomyces</taxon>
    </lineage>
</organism>
<dbReference type="EMBL" id="SRZK01000105">
    <property type="protein sequence ID" value="TGZ09834.1"/>
    <property type="molecule type" value="Genomic_DNA"/>
</dbReference>
<evidence type="ECO:0000256" key="1">
    <source>
        <dbReference type="SAM" id="MobiDB-lite"/>
    </source>
</evidence>